<keyword evidence="1" id="KW-1133">Transmembrane helix</keyword>
<organism evidence="2">
    <name type="scientific">candidate division WOR-3 bacterium</name>
    <dbReference type="NCBI Taxonomy" id="2052148"/>
    <lineage>
        <taxon>Bacteria</taxon>
        <taxon>Bacteria division WOR-3</taxon>
    </lineage>
</organism>
<feature type="transmembrane region" description="Helical" evidence="1">
    <location>
        <begin position="21"/>
        <end position="41"/>
    </location>
</feature>
<dbReference type="PANTHER" id="PTHR43471:SF10">
    <property type="entry name" value="SLL1107 PROTEIN"/>
    <property type="match status" value="1"/>
</dbReference>
<feature type="transmembrane region" description="Helical" evidence="1">
    <location>
        <begin position="187"/>
        <end position="205"/>
    </location>
</feature>
<evidence type="ECO:0000313" key="2">
    <source>
        <dbReference type="EMBL" id="HGW91198.1"/>
    </source>
</evidence>
<keyword evidence="1" id="KW-0812">Transmembrane</keyword>
<proteinExistence type="predicted"/>
<protein>
    <submittedName>
        <fullName evidence="2">ABC transporter permease</fullName>
    </submittedName>
</protein>
<dbReference type="PANTHER" id="PTHR43471">
    <property type="entry name" value="ABC TRANSPORTER PERMEASE"/>
    <property type="match status" value="1"/>
</dbReference>
<name>A0A7C4UFI1_UNCW3</name>
<accession>A0A7C4UFI1</accession>
<evidence type="ECO:0000256" key="1">
    <source>
        <dbReference type="SAM" id="Phobius"/>
    </source>
</evidence>
<keyword evidence="1" id="KW-0472">Membrane</keyword>
<feature type="transmembrane region" description="Helical" evidence="1">
    <location>
        <begin position="162"/>
        <end position="181"/>
    </location>
</feature>
<feature type="transmembrane region" description="Helical" evidence="1">
    <location>
        <begin position="53"/>
        <end position="75"/>
    </location>
</feature>
<gene>
    <name evidence="2" type="ORF">ENV67_01480</name>
</gene>
<dbReference type="EMBL" id="DTHG01000018">
    <property type="protein sequence ID" value="HGW91198.1"/>
    <property type="molecule type" value="Genomic_DNA"/>
</dbReference>
<reference evidence="2" key="1">
    <citation type="journal article" date="2020" name="mSystems">
        <title>Genome- and Community-Level Interaction Insights into Carbon Utilization and Element Cycling Functions of Hydrothermarchaeota in Hydrothermal Sediment.</title>
        <authorList>
            <person name="Zhou Z."/>
            <person name="Liu Y."/>
            <person name="Xu W."/>
            <person name="Pan J."/>
            <person name="Luo Z.H."/>
            <person name="Li M."/>
        </authorList>
    </citation>
    <scope>NUCLEOTIDE SEQUENCE [LARGE SCALE GENOMIC DNA]</scope>
    <source>
        <strain evidence="2">SpSt-780</strain>
    </source>
</reference>
<comment type="caution">
    <text evidence="2">The sequence shown here is derived from an EMBL/GenBank/DDBJ whole genome shotgun (WGS) entry which is preliminary data.</text>
</comment>
<feature type="transmembrane region" description="Helical" evidence="1">
    <location>
        <begin position="226"/>
        <end position="249"/>
    </location>
</feature>
<sequence length="255" mass="30003">MRKIKAIAFNTFKEGSRDRTLLSVSIAGIIILISSIVFIPISVGQGIRVVLNFGLSVIEILLLFQIIFVGTRIIYDELEKKTIYTIFSKPVKPLEVFAGKFLGLGLIIFIIETILFIFFFLFIRLIFGFFFFRIFHWYIFLLFELLLIESVVLFLSTFMSPITSGIISFLIYFIANTSHYIKEFSLKVHNLFFKIFANIVYYLFPNFSFTNIKNNIVYIIPFERELYLFLLSYPILYIILMLYLSSILFERKEFL</sequence>
<dbReference type="AlphaFoldDB" id="A0A7C4UFI1"/>
<feature type="transmembrane region" description="Helical" evidence="1">
    <location>
        <begin position="96"/>
        <end position="123"/>
    </location>
</feature>